<proteinExistence type="predicted"/>
<evidence type="ECO:0008006" key="3">
    <source>
        <dbReference type="Google" id="ProtNLM"/>
    </source>
</evidence>
<sequence>MNTNIKYMIEKGAVFPMFYLPPVEYFVKLNTYKPDILIEREEHFPKQTYRNRANIYSPDGMLTLTVPVIKGSKNHTRIKDVKISYDFEWQRLHWQGLCACYRRSAYFEYYEDDFAAFYQKQKQVPFLFDYNEELLQLLLKLTKIKADIKYTDEYHSEYPLPIDDLRAAIHPKRETELEQKPYFQVFEDRKGFLKNLSIVDLLFNQGPQSINYL</sequence>
<name>A0A841J4U9_9SPHI</name>
<protein>
    <recommendedName>
        <fullName evidence="3">WbqC-like protein family protein</fullName>
    </recommendedName>
</protein>
<dbReference type="EMBL" id="JACHCA010000001">
    <property type="protein sequence ID" value="MBB6126229.1"/>
    <property type="molecule type" value="Genomic_DNA"/>
</dbReference>
<dbReference type="AlphaFoldDB" id="A0A841J4U9"/>
<dbReference type="InterPro" id="IPR014985">
    <property type="entry name" value="WbqC"/>
</dbReference>
<evidence type="ECO:0000313" key="2">
    <source>
        <dbReference type="Proteomes" id="UP000548326"/>
    </source>
</evidence>
<dbReference type="Proteomes" id="UP000548326">
    <property type="component" value="Unassembled WGS sequence"/>
</dbReference>
<gene>
    <name evidence="1" type="ORF">HDF22_000330</name>
</gene>
<organism evidence="1 2">
    <name type="scientific">Mucilaginibacter lappiensis</name>
    <dbReference type="NCBI Taxonomy" id="354630"/>
    <lineage>
        <taxon>Bacteria</taxon>
        <taxon>Pseudomonadati</taxon>
        <taxon>Bacteroidota</taxon>
        <taxon>Sphingobacteriia</taxon>
        <taxon>Sphingobacteriales</taxon>
        <taxon>Sphingobacteriaceae</taxon>
        <taxon>Mucilaginibacter</taxon>
    </lineage>
</organism>
<evidence type="ECO:0000313" key="1">
    <source>
        <dbReference type="EMBL" id="MBB6126229.1"/>
    </source>
</evidence>
<dbReference type="Pfam" id="PF08889">
    <property type="entry name" value="WbqC"/>
    <property type="match status" value="1"/>
</dbReference>
<comment type="caution">
    <text evidence="1">The sequence shown here is derived from an EMBL/GenBank/DDBJ whole genome shotgun (WGS) entry which is preliminary data.</text>
</comment>
<reference evidence="1 2" key="1">
    <citation type="submission" date="2020-08" db="EMBL/GenBank/DDBJ databases">
        <title>Genomic Encyclopedia of Type Strains, Phase IV (KMG-V): Genome sequencing to study the core and pangenomes of soil and plant-associated prokaryotes.</title>
        <authorList>
            <person name="Whitman W."/>
        </authorList>
    </citation>
    <scope>NUCLEOTIDE SEQUENCE [LARGE SCALE GENOMIC DNA]</scope>
    <source>
        <strain evidence="1 2">MP601</strain>
    </source>
</reference>
<accession>A0A841J4U9</accession>
<dbReference type="RefSeq" id="WP_317617940.1">
    <property type="nucleotide sequence ID" value="NZ_JACHCA010000001.1"/>
</dbReference>